<dbReference type="PANTHER" id="PTHR11078">
    <property type="entry name" value="N UTILIZATION SUBSTANCE PROTEIN B-RELATED"/>
    <property type="match status" value="1"/>
</dbReference>
<evidence type="ECO:0000259" key="7">
    <source>
        <dbReference type="Pfam" id="PF01029"/>
    </source>
</evidence>
<keyword evidence="9" id="KW-1185">Reference proteome</keyword>
<dbReference type="Gene3D" id="1.10.940.10">
    <property type="entry name" value="NusB-like"/>
    <property type="match status" value="1"/>
</dbReference>
<dbReference type="eggNOG" id="COG0781">
    <property type="taxonomic scope" value="Bacteria"/>
</dbReference>
<keyword evidence="2 6" id="KW-0889">Transcription antitermination</keyword>
<dbReference type="OrthoDB" id="9811381at2"/>
<evidence type="ECO:0000256" key="1">
    <source>
        <dbReference type="ARBA" id="ARBA00005952"/>
    </source>
</evidence>
<evidence type="ECO:0000313" key="8">
    <source>
        <dbReference type="EMBL" id="ACZ37816.1"/>
    </source>
</evidence>
<comment type="similarity">
    <text evidence="1 6">Belongs to the NusB family.</text>
</comment>
<proteinExistence type="inferred from homology"/>
<dbReference type="InterPro" id="IPR011605">
    <property type="entry name" value="NusB_fam"/>
</dbReference>
<dbReference type="NCBIfam" id="TIGR01951">
    <property type="entry name" value="nusB"/>
    <property type="match status" value="1"/>
</dbReference>
<accession>D1C7I3</accession>
<dbReference type="GO" id="GO:0003723">
    <property type="term" value="F:RNA binding"/>
    <property type="evidence" value="ECO:0007669"/>
    <property type="project" value="UniProtKB-UniRule"/>
</dbReference>
<evidence type="ECO:0000256" key="2">
    <source>
        <dbReference type="ARBA" id="ARBA00022814"/>
    </source>
</evidence>
<dbReference type="STRING" id="479434.Sthe_0377"/>
<dbReference type="GO" id="GO:0006353">
    <property type="term" value="P:DNA-templated transcription termination"/>
    <property type="evidence" value="ECO:0007669"/>
    <property type="project" value="UniProtKB-UniRule"/>
</dbReference>
<keyword evidence="4 6" id="KW-0805">Transcription regulation</keyword>
<dbReference type="InParanoid" id="D1C7I3"/>
<comment type="function">
    <text evidence="6">Involved in transcription antitermination. Required for transcription of ribosomal RNA (rRNA) genes. Binds specifically to the boxA antiterminator sequence of the ribosomal RNA (rrn) operons.</text>
</comment>
<gene>
    <name evidence="6" type="primary">nusB</name>
    <name evidence="8" type="ordered locus">Sthe_0377</name>
</gene>
<dbReference type="GO" id="GO:0005829">
    <property type="term" value="C:cytosol"/>
    <property type="evidence" value="ECO:0007669"/>
    <property type="project" value="TreeGrafter"/>
</dbReference>
<evidence type="ECO:0000313" key="9">
    <source>
        <dbReference type="Proteomes" id="UP000002027"/>
    </source>
</evidence>
<sequence length="140" mass="15287">MSVGTIRHQARTLALQILYEADVAQHPASDVLARYTSDLSLPQPVRRYVERLISGVMEDLEKIDAEIGAAAPAFPVDQLPPIDRNILRIAIYELRNEHDVPVKAAINEAVELAKRFGGDNSSRFVNGVLGTIAGNLASSR</sequence>
<dbReference type="HAMAP" id="MF_00073">
    <property type="entry name" value="NusB"/>
    <property type="match status" value="1"/>
</dbReference>
<protein>
    <recommendedName>
        <fullName evidence="6">Transcription antitermination protein NusB</fullName>
    </recommendedName>
    <alternativeName>
        <fullName evidence="6">Antitermination factor NusB</fullName>
    </alternativeName>
</protein>
<dbReference type="InterPro" id="IPR006027">
    <property type="entry name" value="NusB_RsmB_TIM44"/>
</dbReference>
<evidence type="ECO:0000256" key="3">
    <source>
        <dbReference type="ARBA" id="ARBA00022884"/>
    </source>
</evidence>
<evidence type="ECO:0000256" key="4">
    <source>
        <dbReference type="ARBA" id="ARBA00023015"/>
    </source>
</evidence>
<dbReference type="GO" id="GO:0031564">
    <property type="term" value="P:transcription antitermination"/>
    <property type="evidence" value="ECO:0007669"/>
    <property type="project" value="UniProtKB-KW"/>
</dbReference>
<dbReference type="FunCoup" id="D1C7I3">
    <property type="interactions" value="287"/>
</dbReference>
<dbReference type="InterPro" id="IPR035926">
    <property type="entry name" value="NusB-like_sf"/>
</dbReference>
<dbReference type="PANTHER" id="PTHR11078:SF3">
    <property type="entry name" value="ANTITERMINATION NUSB DOMAIN-CONTAINING PROTEIN"/>
    <property type="match status" value="1"/>
</dbReference>
<reference evidence="9" key="1">
    <citation type="submission" date="2009-11" db="EMBL/GenBank/DDBJ databases">
        <title>The complete chromosome 1 of Sphaerobacter thermophilus DSM 20745.</title>
        <authorList>
            <person name="Lucas S."/>
            <person name="Copeland A."/>
            <person name="Lapidus A."/>
            <person name="Glavina del Rio T."/>
            <person name="Dalin E."/>
            <person name="Tice H."/>
            <person name="Bruce D."/>
            <person name="Goodwin L."/>
            <person name="Pitluck S."/>
            <person name="Kyrpides N."/>
            <person name="Mavromatis K."/>
            <person name="Ivanova N."/>
            <person name="Mikhailova N."/>
            <person name="LaButti K.M."/>
            <person name="Clum A."/>
            <person name="Sun H.I."/>
            <person name="Brettin T."/>
            <person name="Detter J.C."/>
            <person name="Han C."/>
            <person name="Larimer F."/>
            <person name="Land M."/>
            <person name="Hauser L."/>
            <person name="Markowitz V."/>
            <person name="Cheng J.F."/>
            <person name="Hugenholtz P."/>
            <person name="Woyke T."/>
            <person name="Wu D."/>
            <person name="Steenblock K."/>
            <person name="Schneider S."/>
            <person name="Pukall R."/>
            <person name="Goeker M."/>
            <person name="Klenk H.P."/>
            <person name="Eisen J.A."/>
        </authorList>
    </citation>
    <scope>NUCLEOTIDE SEQUENCE [LARGE SCALE GENOMIC DNA]</scope>
    <source>
        <strain evidence="9">ATCC 49802 / DSM 20745 / S 6022</strain>
    </source>
</reference>
<dbReference type="KEGG" id="sti:Sthe_0377"/>
<dbReference type="EMBL" id="CP001823">
    <property type="protein sequence ID" value="ACZ37816.1"/>
    <property type="molecule type" value="Genomic_DNA"/>
</dbReference>
<dbReference type="AlphaFoldDB" id="D1C7I3"/>
<organism evidence="8 9">
    <name type="scientific">Sphaerobacter thermophilus (strain ATCC 49802 / DSM 20745 / KCCM 41009 / NCIMB 13125 / S 6022)</name>
    <dbReference type="NCBI Taxonomy" id="479434"/>
    <lineage>
        <taxon>Bacteria</taxon>
        <taxon>Pseudomonadati</taxon>
        <taxon>Thermomicrobiota</taxon>
        <taxon>Thermomicrobia</taxon>
        <taxon>Sphaerobacterales</taxon>
        <taxon>Sphaerobacterineae</taxon>
        <taxon>Sphaerobacteraceae</taxon>
        <taxon>Sphaerobacter</taxon>
    </lineage>
</organism>
<dbReference type="HOGENOM" id="CLU_087843_3_0_0"/>
<dbReference type="Proteomes" id="UP000002027">
    <property type="component" value="Chromosome 1"/>
</dbReference>
<dbReference type="RefSeq" id="WP_012870863.1">
    <property type="nucleotide sequence ID" value="NC_013523.1"/>
</dbReference>
<evidence type="ECO:0000256" key="6">
    <source>
        <dbReference type="HAMAP-Rule" id="MF_00073"/>
    </source>
</evidence>
<reference evidence="8 9" key="2">
    <citation type="journal article" date="2010" name="Stand. Genomic Sci.">
        <title>Complete genome sequence of Desulfohalobium retbaense type strain (HR(100)).</title>
        <authorList>
            <person name="Spring S."/>
            <person name="Nolan M."/>
            <person name="Lapidus A."/>
            <person name="Glavina Del Rio T."/>
            <person name="Copeland A."/>
            <person name="Tice H."/>
            <person name="Cheng J.F."/>
            <person name="Lucas S."/>
            <person name="Land M."/>
            <person name="Chen F."/>
            <person name="Bruce D."/>
            <person name="Goodwin L."/>
            <person name="Pitluck S."/>
            <person name="Ivanova N."/>
            <person name="Mavromatis K."/>
            <person name="Mikhailova N."/>
            <person name="Pati A."/>
            <person name="Chen A."/>
            <person name="Palaniappan K."/>
            <person name="Hauser L."/>
            <person name="Chang Y.J."/>
            <person name="Jeffries C.D."/>
            <person name="Munk C."/>
            <person name="Kiss H."/>
            <person name="Chain P."/>
            <person name="Han C."/>
            <person name="Brettin T."/>
            <person name="Detter J.C."/>
            <person name="Schuler E."/>
            <person name="Goker M."/>
            <person name="Rohde M."/>
            <person name="Bristow J."/>
            <person name="Eisen J.A."/>
            <person name="Markowitz V."/>
            <person name="Hugenholtz P."/>
            <person name="Kyrpides N.C."/>
            <person name="Klenk H.P."/>
        </authorList>
    </citation>
    <scope>NUCLEOTIDE SEQUENCE [LARGE SCALE GENOMIC DNA]</scope>
    <source>
        <strain evidence="9">ATCC 49802 / DSM 20745 / S 6022</strain>
    </source>
</reference>
<evidence type="ECO:0000256" key="5">
    <source>
        <dbReference type="ARBA" id="ARBA00023163"/>
    </source>
</evidence>
<keyword evidence="5 6" id="KW-0804">Transcription</keyword>
<feature type="domain" description="NusB/RsmB/TIM44" evidence="7">
    <location>
        <begin position="8"/>
        <end position="133"/>
    </location>
</feature>
<name>D1C7I3_SPHTD</name>
<dbReference type="Pfam" id="PF01029">
    <property type="entry name" value="NusB"/>
    <property type="match status" value="1"/>
</dbReference>
<dbReference type="SUPFAM" id="SSF48013">
    <property type="entry name" value="NusB-like"/>
    <property type="match status" value="1"/>
</dbReference>
<keyword evidence="3 6" id="KW-0694">RNA-binding</keyword>